<sequence length="94" mass="10940">NQKCCPDGECYELGPPWQSLTRLALAPRCVEDPVKYLLTNRHHPIYPSVFTPKNISKIRDYYNVQIPTVIVFHGWWGSETSPYERNVTAVYLTR</sequence>
<evidence type="ECO:0000313" key="1">
    <source>
        <dbReference type="EMBL" id="GFG28115.1"/>
    </source>
</evidence>
<feature type="non-terminal residue" evidence="1">
    <location>
        <position position="94"/>
    </location>
</feature>
<dbReference type="InParanoid" id="A0A6L2PC54"/>
<dbReference type="Proteomes" id="UP000502823">
    <property type="component" value="Unassembled WGS sequence"/>
</dbReference>
<evidence type="ECO:0000313" key="2">
    <source>
        <dbReference type="Proteomes" id="UP000502823"/>
    </source>
</evidence>
<gene>
    <name evidence="1" type="ORF">Cfor_05165</name>
</gene>
<dbReference type="AlphaFoldDB" id="A0A6L2PC54"/>
<organism evidence="1 2">
    <name type="scientific">Coptotermes formosanus</name>
    <name type="common">Formosan subterranean termite</name>
    <dbReference type="NCBI Taxonomy" id="36987"/>
    <lineage>
        <taxon>Eukaryota</taxon>
        <taxon>Metazoa</taxon>
        <taxon>Ecdysozoa</taxon>
        <taxon>Arthropoda</taxon>
        <taxon>Hexapoda</taxon>
        <taxon>Insecta</taxon>
        <taxon>Pterygota</taxon>
        <taxon>Neoptera</taxon>
        <taxon>Polyneoptera</taxon>
        <taxon>Dictyoptera</taxon>
        <taxon>Blattodea</taxon>
        <taxon>Blattoidea</taxon>
        <taxon>Termitoidae</taxon>
        <taxon>Rhinotermitidae</taxon>
        <taxon>Coptotermes</taxon>
    </lineage>
</organism>
<name>A0A6L2PC54_COPFO</name>
<dbReference type="InterPro" id="IPR029058">
    <property type="entry name" value="AB_hydrolase_fold"/>
</dbReference>
<evidence type="ECO:0008006" key="3">
    <source>
        <dbReference type="Google" id="ProtNLM"/>
    </source>
</evidence>
<keyword evidence="2" id="KW-1185">Reference proteome</keyword>
<dbReference type="Gene3D" id="3.40.50.1820">
    <property type="entry name" value="alpha/beta hydrolase"/>
    <property type="match status" value="1"/>
</dbReference>
<reference evidence="2" key="1">
    <citation type="submission" date="2020-01" db="EMBL/GenBank/DDBJ databases">
        <title>Draft genome sequence of the Termite Coptotermes fromosanus.</title>
        <authorList>
            <person name="Itakura S."/>
            <person name="Yosikawa Y."/>
            <person name="Umezawa K."/>
        </authorList>
    </citation>
    <scope>NUCLEOTIDE SEQUENCE [LARGE SCALE GENOMIC DNA]</scope>
</reference>
<protein>
    <recommendedName>
        <fullName evidence="3">Lipase domain-containing protein</fullName>
    </recommendedName>
</protein>
<feature type="non-terminal residue" evidence="1">
    <location>
        <position position="1"/>
    </location>
</feature>
<accession>A0A6L2PC54</accession>
<dbReference type="EMBL" id="BLKM01009780">
    <property type="protein sequence ID" value="GFG28115.1"/>
    <property type="molecule type" value="Genomic_DNA"/>
</dbReference>
<comment type="caution">
    <text evidence="1">The sequence shown here is derived from an EMBL/GenBank/DDBJ whole genome shotgun (WGS) entry which is preliminary data.</text>
</comment>
<proteinExistence type="predicted"/>